<dbReference type="FunFam" id="2.40.30.110:FF:000003">
    <property type="entry name" value="Aminomethyltransferase"/>
    <property type="match status" value="1"/>
</dbReference>
<proteinExistence type="inferred from homology"/>
<dbReference type="PANTHER" id="PTHR43757:SF2">
    <property type="entry name" value="AMINOMETHYLTRANSFERASE, MITOCHONDRIAL"/>
    <property type="match status" value="1"/>
</dbReference>
<dbReference type="InterPro" id="IPR006222">
    <property type="entry name" value="GCVT_N"/>
</dbReference>
<name>A0A485M4M6_9ZZZZ</name>
<dbReference type="AlphaFoldDB" id="A0A485M4M6"/>
<dbReference type="NCBIfam" id="TIGR00528">
    <property type="entry name" value="gcvT"/>
    <property type="match status" value="1"/>
</dbReference>
<dbReference type="InterPro" id="IPR029043">
    <property type="entry name" value="GcvT/YgfZ_C"/>
</dbReference>
<dbReference type="InterPro" id="IPR006223">
    <property type="entry name" value="GcvT"/>
</dbReference>
<keyword evidence="9" id="KW-0489">Methyltransferase</keyword>
<dbReference type="GO" id="GO:0032259">
    <property type="term" value="P:methylation"/>
    <property type="evidence" value="ECO:0007669"/>
    <property type="project" value="UniProtKB-KW"/>
</dbReference>
<dbReference type="GO" id="GO:0005829">
    <property type="term" value="C:cytosol"/>
    <property type="evidence" value="ECO:0007669"/>
    <property type="project" value="TreeGrafter"/>
</dbReference>
<dbReference type="Gene3D" id="2.40.30.110">
    <property type="entry name" value="Aminomethyltransferase beta-barrel domains"/>
    <property type="match status" value="1"/>
</dbReference>
<dbReference type="Gene3D" id="3.30.70.1400">
    <property type="entry name" value="Aminomethyltransferase beta-barrel domains"/>
    <property type="match status" value="1"/>
</dbReference>
<dbReference type="InterPro" id="IPR028896">
    <property type="entry name" value="GcvT/YgfZ/DmdA"/>
</dbReference>
<dbReference type="Pfam" id="PF08669">
    <property type="entry name" value="GCV_T_C"/>
    <property type="match status" value="1"/>
</dbReference>
<evidence type="ECO:0000313" key="9">
    <source>
        <dbReference type="EMBL" id="VFU16214.1"/>
    </source>
</evidence>
<comment type="similarity">
    <text evidence="1">Belongs to the GcvT family.</text>
</comment>
<feature type="domain" description="Aminomethyltransferase C-terminal" evidence="8">
    <location>
        <begin position="277"/>
        <end position="354"/>
    </location>
</feature>
<organism evidence="9">
    <name type="scientific">anaerobic digester metagenome</name>
    <dbReference type="NCBI Taxonomy" id="1263854"/>
    <lineage>
        <taxon>unclassified sequences</taxon>
        <taxon>metagenomes</taxon>
        <taxon>ecological metagenomes</taxon>
    </lineage>
</organism>
<sequence>MRTPLYHEHEKLGARIVDFHGWEMPVWYTGIKEEHLAVRNSAGLFDASHMGEIWVSGKESAPFLNRVLTRDIPAMPKNRVLYSFFLNEQGGIIDDLTVYCVEPGESYMLCVNASNTENDLRWITGQNREGALIEDRSSQTALIALQGPDADRILKDYLDFDPDILKNYTFTMLATAQYGDIMISKTGYTGAGGVEIFLPSEKAPGLWSSLVERGARPCGLGARDTLRLEMGYPLHGNDIDETTTPIEAGLSFAVDLNKSGFIGQEALKRQSEQGVSRRLRGLVLKERGVPRQGFECMKNGQKVGTVTSGSVSPVLGTGIALAYLDKSVEEKDEVDIIVRDKHLKSTVVRPPFVKAGGK</sequence>
<evidence type="ECO:0000259" key="7">
    <source>
        <dbReference type="Pfam" id="PF01571"/>
    </source>
</evidence>
<dbReference type="EC" id="2.1.2.10" evidence="2"/>
<evidence type="ECO:0000259" key="8">
    <source>
        <dbReference type="Pfam" id="PF08669"/>
    </source>
</evidence>
<dbReference type="PIRSF" id="PIRSF006487">
    <property type="entry name" value="GcvT"/>
    <property type="match status" value="1"/>
</dbReference>
<dbReference type="FunFam" id="3.30.70.1400:FF:000001">
    <property type="entry name" value="Aminomethyltransferase"/>
    <property type="match status" value="1"/>
</dbReference>
<dbReference type="GO" id="GO:0006546">
    <property type="term" value="P:glycine catabolic process"/>
    <property type="evidence" value="ECO:0007669"/>
    <property type="project" value="InterPro"/>
</dbReference>
<evidence type="ECO:0000256" key="4">
    <source>
        <dbReference type="ARBA" id="ARBA00022679"/>
    </source>
</evidence>
<gene>
    <name evidence="9" type="primary">gcvT</name>
    <name evidence="9" type="ORF">SCFA_520020</name>
</gene>
<dbReference type="PANTHER" id="PTHR43757">
    <property type="entry name" value="AMINOMETHYLTRANSFERASE"/>
    <property type="match status" value="1"/>
</dbReference>
<dbReference type="GO" id="GO:0004047">
    <property type="term" value="F:aminomethyltransferase activity"/>
    <property type="evidence" value="ECO:0007669"/>
    <property type="project" value="UniProtKB-EC"/>
</dbReference>
<dbReference type="InterPro" id="IPR022903">
    <property type="entry name" value="GcvT_bac"/>
</dbReference>
<dbReference type="HAMAP" id="MF_00259">
    <property type="entry name" value="GcvT"/>
    <property type="match status" value="1"/>
</dbReference>
<dbReference type="GO" id="GO:0005960">
    <property type="term" value="C:glycine cleavage complex"/>
    <property type="evidence" value="ECO:0007669"/>
    <property type="project" value="InterPro"/>
</dbReference>
<evidence type="ECO:0000256" key="5">
    <source>
        <dbReference type="ARBA" id="ARBA00031395"/>
    </source>
</evidence>
<dbReference type="Gene3D" id="4.10.1250.10">
    <property type="entry name" value="Aminomethyltransferase fragment"/>
    <property type="match status" value="1"/>
</dbReference>
<keyword evidence="4 9" id="KW-0808">Transferase</keyword>
<evidence type="ECO:0000256" key="6">
    <source>
        <dbReference type="ARBA" id="ARBA00047665"/>
    </source>
</evidence>
<dbReference type="EMBL" id="CAADRM010000117">
    <property type="protein sequence ID" value="VFU16214.1"/>
    <property type="molecule type" value="Genomic_DNA"/>
</dbReference>
<dbReference type="InterPro" id="IPR027266">
    <property type="entry name" value="TrmE/GcvT-like"/>
</dbReference>
<dbReference type="SUPFAM" id="SSF103025">
    <property type="entry name" value="Folate-binding domain"/>
    <property type="match status" value="1"/>
</dbReference>
<dbReference type="InterPro" id="IPR013977">
    <property type="entry name" value="GcvT_C"/>
</dbReference>
<comment type="catalytic activity">
    <reaction evidence="6">
        <text>N(6)-[(R)-S(8)-aminomethyldihydrolipoyl]-L-lysyl-[protein] + (6S)-5,6,7,8-tetrahydrofolate = N(6)-[(R)-dihydrolipoyl]-L-lysyl-[protein] + (6R)-5,10-methylene-5,6,7,8-tetrahydrofolate + NH4(+)</text>
        <dbReference type="Rhea" id="RHEA:16945"/>
        <dbReference type="Rhea" id="RHEA-COMP:10475"/>
        <dbReference type="Rhea" id="RHEA-COMP:10492"/>
        <dbReference type="ChEBI" id="CHEBI:15636"/>
        <dbReference type="ChEBI" id="CHEBI:28938"/>
        <dbReference type="ChEBI" id="CHEBI:57453"/>
        <dbReference type="ChEBI" id="CHEBI:83100"/>
        <dbReference type="ChEBI" id="CHEBI:83143"/>
        <dbReference type="EC" id="2.1.2.10"/>
    </reaction>
</comment>
<dbReference type="GO" id="GO:0008168">
    <property type="term" value="F:methyltransferase activity"/>
    <property type="evidence" value="ECO:0007669"/>
    <property type="project" value="UniProtKB-KW"/>
</dbReference>
<evidence type="ECO:0000256" key="3">
    <source>
        <dbReference type="ARBA" id="ARBA00022576"/>
    </source>
</evidence>
<dbReference type="NCBIfam" id="NF001567">
    <property type="entry name" value="PRK00389.1"/>
    <property type="match status" value="1"/>
</dbReference>
<dbReference type="Gene3D" id="3.30.1360.120">
    <property type="entry name" value="Probable tRNA modification gtpase trme, domain 1"/>
    <property type="match status" value="1"/>
</dbReference>
<evidence type="ECO:0000256" key="2">
    <source>
        <dbReference type="ARBA" id="ARBA00012616"/>
    </source>
</evidence>
<dbReference type="FunFam" id="4.10.1250.10:FF:000001">
    <property type="entry name" value="Aminomethyltransferase"/>
    <property type="match status" value="1"/>
</dbReference>
<dbReference type="SUPFAM" id="SSF101790">
    <property type="entry name" value="Aminomethyltransferase beta-barrel domain"/>
    <property type="match status" value="1"/>
</dbReference>
<dbReference type="GO" id="GO:0008483">
    <property type="term" value="F:transaminase activity"/>
    <property type="evidence" value="ECO:0007669"/>
    <property type="project" value="UniProtKB-KW"/>
</dbReference>
<keyword evidence="3" id="KW-0032">Aminotransferase</keyword>
<protein>
    <recommendedName>
        <fullName evidence="2">aminomethyltransferase</fullName>
        <ecNumber evidence="2">2.1.2.10</ecNumber>
    </recommendedName>
    <alternativeName>
        <fullName evidence="5">Glycine cleavage system T protein</fullName>
    </alternativeName>
</protein>
<evidence type="ECO:0000256" key="1">
    <source>
        <dbReference type="ARBA" id="ARBA00008609"/>
    </source>
</evidence>
<dbReference type="Pfam" id="PF01571">
    <property type="entry name" value="GCV_T"/>
    <property type="match status" value="1"/>
</dbReference>
<accession>A0A485M4M6</accession>
<feature type="domain" description="GCVT N-terminal" evidence="7">
    <location>
        <begin position="5"/>
        <end position="258"/>
    </location>
</feature>
<reference evidence="9" key="1">
    <citation type="submission" date="2019-03" db="EMBL/GenBank/DDBJ databases">
        <authorList>
            <person name="Hao L."/>
        </authorList>
    </citation>
    <scope>NUCLEOTIDE SEQUENCE</scope>
</reference>